<name>A0AAN7US53_9PEZI</name>
<feature type="domain" description="N-acetyltransferase" evidence="1">
    <location>
        <begin position="3"/>
        <end position="231"/>
    </location>
</feature>
<keyword evidence="3" id="KW-1185">Reference proteome</keyword>
<dbReference type="Pfam" id="PF00583">
    <property type="entry name" value="Acetyltransf_1"/>
    <property type="match status" value="1"/>
</dbReference>
<dbReference type="InterPro" id="IPR052523">
    <property type="entry name" value="Trichothecene_AcTrans"/>
</dbReference>
<dbReference type="EMBL" id="JAWHQM010000021">
    <property type="protein sequence ID" value="KAK5631816.1"/>
    <property type="molecule type" value="Genomic_DNA"/>
</dbReference>
<dbReference type="PROSITE" id="PS51186">
    <property type="entry name" value="GNAT"/>
    <property type="match status" value="1"/>
</dbReference>
<dbReference type="PANTHER" id="PTHR42791">
    <property type="entry name" value="GNAT FAMILY ACETYLTRANSFERASE"/>
    <property type="match status" value="1"/>
</dbReference>
<organism evidence="2 3">
    <name type="scientific">Xylaria bambusicola</name>
    <dbReference type="NCBI Taxonomy" id="326684"/>
    <lineage>
        <taxon>Eukaryota</taxon>
        <taxon>Fungi</taxon>
        <taxon>Dikarya</taxon>
        <taxon>Ascomycota</taxon>
        <taxon>Pezizomycotina</taxon>
        <taxon>Sordariomycetes</taxon>
        <taxon>Xylariomycetidae</taxon>
        <taxon>Xylariales</taxon>
        <taxon>Xylariaceae</taxon>
        <taxon>Xylaria</taxon>
    </lineage>
</organism>
<dbReference type="Gene3D" id="3.40.630.30">
    <property type="match status" value="1"/>
</dbReference>
<protein>
    <recommendedName>
        <fullName evidence="1">N-acetyltransferase domain-containing protein</fullName>
    </recommendedName>
</protein>
<evidence type="ECO:0000259" key="1">
    <source>
        <dbReference type="PROSITE" id="PS51186"/>
    </source>
</evidence>
<dbReference type="AlphaFoldDB" id="A0AAN7US53"/>
<dbReference type="InterPro" id="IPR000182">
    <property type="entry name" value="GNAT_dom"/>
</dbReference>
<proteinExistence type="predicted"/>
<dbReference type="CDD" id="cd04301">
    <property type="entry name" value="NAT_SF"/>
    <property type="match status" value="1"/>
</dbReference>
<evidence type="ECO:0000313" key="3">
    <source>
        <dbReference type="Proteomes" id="UP001305414"/>
    </source>
</evidence>
<gene>
    <name evidence="2" type="ORF">RRF57_007530</name>
</gene>
<reference evidence="2 3" key="1">
    <citation type="submission" date="2023-10" db="EMBL/GenBank/DDBJ databases">
        <title>Draft genome sequence of Xylaria bambusicola isolate GMP-LS, the root and basal stem rot pathogen of sugarcane in Indonesia.</title>
        <authorList>
            <person name="Selvaraj P."/>
            <person name="Muralishankar V."/>
            <person name="Muruganantham S."/>
            <person name="Sp S."/>
            <person name="Haryani S."/>
            <person name="Lau K.J.X."/>
            <person name="Naqvi N.I."/>
        </authorList>
    </citation>
    <scope>NUCLEOTIDE SEQUENCE [LARGE SCALE GENOMIC DNA]</scope>
    <source>
        <strain evidence="2">GMP-LS</strain>
    </source>
</reference>
<dbReference type="GO" id="GO:0016747">
    <property type="term" value="F:acyltransferase activity, transferring groups other than amino-acyl groups"/>
    <property type="evidence" value="ECO:0007669"/>
    <property type="project" value="InterPro"/>
</dbReference>
<dbReference type="PANTHER" id="PTHR42791:SF5">
    <property type="entry name" value="HYPOTHETICAL ACETYLTRANSFERASE (EUROFUNG)"/>
    <property type="match status" value="1"/>
</dbReference>
<evidence type="ECO:0000313" key="2">
    <source>
        <dbReference type="EMBL" id="KAK5631816.1"/>
    </source>
</evidence>
<dbReference type="Proteomes" id="UP001305414">
    <property type="component" value="Unassembled WGS sequence"/>
</dbReference>
<dbReference type="SUPFAM" id="SSF55729">
    <property type="entry name" value="Acyl-CoA N-acyltransferases (Nat)"/>
    <property type="match status" value="1"/>
</dbReference>
<accession>A0AAN7US53</accession>
<comment type="caution">
    <text evidence="2">The sequence shown here is derived from an EMBL/GenBank/DDBJ whole genome shotgun (WGS) entry which is preliminary data.</text>
</comment>
<sequence length="237" mass="26829">MPLLLKEVDPEVDFPSLARCVLEAYEEPLQSFIYLFFAPMHGSNARSREVAIDEAAERLKLWHTSDPTSFWQKVVDTDTGRIVGGAAWNIYMSNPFVEPHAVEVSWYPDDGSRAYVEKALESYARPRYMAAQRAHVYLFNVFAHPDYRRKGIGQQVMDWGMKKADDLGLELFLDATPLGKPLYKKNGLVCIEENVTGLERKHAGEGDNDKWNEMVVAIGSFSFCLMTLPIGGKCRDT</sequence>
<dbReference type="InterPro" id="IPR016181">
    <property type="entry name" value="Acyl_CoA_acyltransferase"/>
</dbReference>